<reference evidence="2" key="1">
    <citation type="journal article" date="2019" name="Nat. Commun.">
        <title>Expansion of phycobilisome linker gene families in mesophilic red algae.</title>
        <authorList>
            <person name="Lee J."/>
            <person name="Kim D."/>
            <person name="Bhattacharya D."/>
            <person name="Yoon H.S."/>
        </authorList>
    </citation>
    <scope>NUCLEOTIDE SEQUENCE [LARGE SCALE GENOMIC DNA]</scope>
    <source>
        <strain evidence="2">CCMP 1328</strain>
    </source>
</reference>
<dbReference type="OrthoDB" id="41501at2759"/>
<proteinExistence type="predicted"/>
<organism evidence="1 2">
    <name type="scientific">Porphyridium purpureum</name>
    <name type="common">Red alga</name>
    <name type="synonym">Porphyridium cruentum</name>
    <dbReference type="NCBI Taxonomy" id="35688"/>
    <lineage>
        <taxon>Eukaryota</taxon>
        <taxon>Rhodophyta</taxon>
        <taxon>Bangiophyceae</taxon>
        <taxon>Porphyridiales</taxon>
        <taxon>Porphyridiaceae</taxon>
        <taxon>Porphyridium</taxon>
    </lineage>
</organism>
<dbReference type="Proteomes" id="UP000324585">
    <property type="component" value="Unassembled WGS sequence"/>
</dbReference>
<evidence type="ECO:0000313" key="2">
    <source>
        <dbReference type="Proteomes" id="UP000324585"/>
    </source>
</evidence>
<dbReference type="PANTHER" id="PTHR34801">
    <property type="entry name" value="EXPRESSED PROTEIN"/>
    <property type="match status" value="1"/>
</dbReference>
<dbReference type="Pfam" id="PF07386">
    <property type="entry name" value="DUF1499"/>
    <property type="match status" value="1"/>
</dbReference>
<protein>
    <submittedName>
        <fullName evidence="1">Uncharacterized protein</fullName>
    </submittedName>
</protein>
<comment type="caution">
    <text evidence="1">The sequence shown here is derived from an EMBL/GenBank/DDBJ whole genome shotgun (WGS) entry which is preliminary data.</text>
</comment>
<gene>
    <name evidence="1" type="ORF">FVE85_0036</name>
</gene>
<dbReference type="EMBL" id="VRMN01000002">
    <property type="protein sequence ID" value="KAA8496307.1"/>
    <property type="molecule type" value="Genomic_DNA"/>
</dbReference>
<sequence length="235" mass="24973">MNAAAFVQPQLQLRATRTGQRAAVRMCETTPGAEGPARSASETDATLDLGSTPRRAFLSAAVGAVAACAAGAGIDAASAAPIFKWPSSRPGYLGPQGGGRYLNLCPLSKNCVSTSNSIDSQMYIPPWNYSGKTLSQAVAEVTEVINEQPGATIIVSKPVKSDRGDGWYISAEFESPTFGFVDDFEALFAPDNKTVDYRSQARTGADDQNVNRKRIKNMRLALEKKAGWKSAGFAT</sequence>
<keyword evidence="2" id="KW-1185">Reference proteome</keyword>
<accession>A0A5J4Z0V5</accession>
<dbReference type="InterPro" id="IPR010865">
    <property type="entry name" value="DUF1499"/>
</dbReference>
<dbReference type="PANTHER" id="PTHR34801:SF2">
    <property type="entry name" value="EXPRESSED PROTEIN"/>
    <property type="match status" value="1"/>
</dbReference>
<dbReference type="OMA" id="DNFTPHI"/>
<name>A0A5J4Z0V5_PORPP</name>
<evidence type="ECO:0000313" key="1">
    <source>
        <dbReference type="EMBL" id="KAA8496307.1"/>
    </source>
</evidence>
<dbReference type="AlphaFoldDB" id="A0A5J4Z0V5"/>